<dbReference type="InterPro" id="IPR011008">
    <property type="entry name" value="Dimeric_a/b-barrel"/>
</dbReference>
<dbReference type="SUPFAM" id="SSF54909">
    <property type="entry name" value="Dimeric alpha+beta barrel"/>
    <property type="match status" value="1"/>
</dbReference>
<dbReference type="EMBL" id="DSUH01000041">
    <property type="protein sequence ID" value="HGU31577.1"/>
    <property type="molecule type" value="Genomic_DNA"/>
</dbReference>
<evidence type="ECO:0008006" key="2">
    <source>
        <dbReference type="Google" id="ProtNLM"/>
    </source>
</evidence>
<sequence>MTQAKKARTKRSSFDEATFPFRTVCDTVSIRIEFQLKDPGVGSVLRDLTRLAGPISVETGCESCRIWMDYDDPRNFAMSIGWCSEADLNRFIRSERFLALMAILETGTEFLRLFVSDRRRIRLPDPKRQGLFRLDKGNTHESENPCGAILRFPHACP</sequence>
<name>A0A7C4RS71_9BACT</name>
<reference evidence="1" key="1">
    <citation type="journal article" date="2020" name="mSystems">
        <title>Genome- and Community-Level Interaction Insights into Carbon Utilization and Element Cycling Functions of Hydrothermarchaeota in Hydrothermal Sediment.</title>
        <authorList>
            <person name="Zhou Z."/>
            <person name="Liu Y."/>
            <person name="Xu W."/>
            <person name="Pan J."/>
            <person name="Luo Z.H."/>
            <person name="Li M."/>
        </authorList>
    </citation>
    <scope>NUCLEOTIDE SEQUENCE [LARGE SCALE GENOMIC DNA]</scope>
    <source>
        <strain evidence="1">SpSt-477</strain>
    </source>
</reference>
<proteinExistence type="predicted"/>
<protein>
    <recommendedName>
        <fullName evidence="2">ABM domain-containing protein</fullName>
    </recommendedName>
</protein>
<evidence type="ECO:0000313" key="1">
    <source>
        <dbReference type="EMBL" id="HGU31577.1"/>
    </source>
</evidence>
<organism evidence="1">
    <name type="scientific">Desulfatirhabdium butyrativorans</name>
    <dbReference type="NCBI Taxonomy" id="340467"/>
    <lineage>
        <taxon>Bacteria</taxon>
        <taxon>Pseudomonadati</taxon>
        <taxon>Thermodesulfobacteriota</taxon>
        <taxon>Desulfobacteria</taxon>
        <taxon>Desulfobacterales</taxon>
        <taxon>Desulfatirhabdiaceae</taxon>
        <taxon>Desulfatirhabdium</taxon>
    </lineage>
</organism>
<dbReference type="AlphaFoldDB" id="A0A7C4RS71"/>
<accession>A0A7C4RS71</accession>
<gene>
    <name evidence="1" type="ORF">ENS29_01825</name>
</gene>
<comment type="caution">
    <text evidence="1">The sequence shown here is derived from an EMBL/GenBank/DDBJ whole genome shotgun (WGS) entry which is preliminary data.</text>
</comment>